<name>A0A6C0AC79_9ZZZZ</name>
<organism evidence="1">
    <name type="scientific">viral metagenome</name>
    <dbReference type="NCBI Taxonomy" id="1070528"/>
    <lineage>
        <taxon>unclassified sequences</taxon>
        <taxon>metagenomes</taxon>
        <taxon>organismal metagenomes</taxon>
    </lineage>
</organism>
<sequence length="597" mass="70075">MASTTSPQEFISEFDTLWKNKHDSDNKIWDYHKAIEFVNKLPINCFDLNYINENGQKVSFIEKLYDTHSHIFYILCEKKILSVTTKTNTNEYVIFKILQNWLSRSENEFISTKFHCDKPDNYLELIIKIDFLIDFCIQNNFDIFSSWRTHTNMSIVDLINNAPIHIIKKRTLLKKISNAGFYGVVIPNIPPPKIVDIKINNIAINAKEIIQEFRKTFTLYNNNDYNVAWNSNAFDKFVVNHKKNFKNYFNLEYIEGCSCGCEIKNIFIYVLQSCPTETIYRLIEEDMISYDTKDDKGNYVLLELLNKCLMTTGINFDFIDKVDFLIDYYIQEAPELFSSWNDQENEYTFLQVVFFGYTSAPKKKSWIISMLNAGHDPTTQSREEIDDNIYIKSKGPFYFFVINGWYDVIEKCIMMGFNFSEKLFGEITSSYNSNAGDDGVIQMLYDLGSHCYKKQINDKKIQNYLKTHVILKKNGFDYSVTGPAGHNLSDYINLFKLDKFFNEFKKLLNKDGMDLLIPEPTKIQFTRNEIMETTNGTFRHVLCHHIPYFIYSNLPHDEKYYTPINEKIVKKISHNDSIECIIEEHSDSVSMENESFC</sequence>
<dbReference type="AlphaFoldDB" id="A0A6C0AC79"/>
<evidence type="ECO:0000313" key="1">
    <source>
        <dbReference type="EMBL" id="QHS77274.1"/>
    </source>
</evidence>
<proteinExistence type="predicted"/>
<dbReference type="EMBL" id="MN740544">
    <property type="protein sequence ID" value="QHS77274.1"/>
    <property type="molecule type" value="Genomic_DNA"/>
</dbReference>
<protein>
    <submittedName>
        <fullName evidence="1">Uncharacterized protein</fullName>
    </submittedName>
</protein>
<accession>A0A6C0AC79</accession>
<reference evidence="1" key="1">
    <citation type="journal article" date="2020" name="Nature">
        <title>Giant virus diversity and host interactions through global metagenomics.</title>
        <authorList>
            <person name="Schulz F."/>
            <person name="Roux S."/>
            <person name="Paez-Espino D."/>
            <person name="Jungbluth S."/>
            <person name="Walsh D.A."/>
            <person name="Denef V.J."/>
            <person name="McMahon K.D."/>
            <person name="Konstantinidis K.T."/>
            <person name="Eloe-Fadrosh E.A."/>
            <person name="Kyrpides N.C."/>
            <person name="Woyke T."/>
        </authorList>
    </citation>
    <scope>NUCLEOTIDE SEQUENCE</scope>
    <source>
        <strain evidence="1">GVMAG-S-1004661-13</strain>
    </source>
</reference>